<dbReference type="Gene3D" id="3.40.50.1110">
    <property type="entry name" value="SGNH hydrolase"/>
    <property type="match status" value="1"/>
</dbReference>
<evidence type="ECO:0000256" key="1">
    <source>
        <dbReference type="ARBA" id="ARBA00008668"/>
    </source>
</evidence>
<proteinExistence type="inferred from homology"/>
<dbReference type="InterPro" id="IPR008265">
    <property type="entry name" value="Lipase_GDSL_AS"/>
</dbReference>
<dbReference type="SUPFAM" id="SSF52266">
    <property type="entry name" value="SGNH hydrolase"/>
    <property type="match status" value="1"/>
</dbReference>
<dbReference type="CDD" id="cd01837">
    <property type="entry name" value="SGNH_plant_lipase_like"/>
    <property type="match status" value="1"/>
</dbReference>
<evidence type="ECO:0000256" key="5">
    <source>
        <dbReference type="SAM" id="SignalP"/>
    </source>
</evidence>
<evidence type="ECO:0000313" key="7">
    <source>
        <dbReference type="Proteomes" id="UP000489600"/>
    </source>
</evidence>
<evidence type="ECO:0000313" key="6">
    <source>
        <dbReference type="EMBL" id="VVB16053.1"/>
    </source>
</evidence>
<dbReference type="InterPro" id="IPR035669">
    <property type="entry name" value="SGNH_plant_lipase-like"/>
</dbReference>
<evidence type="ECO:0000256" key="2">
    <source>
        <dbReference type="ARBA" id="ARBA00022801"/>
    </source>
</evidence>
<dbReference type="InterPro" id="IPR001087">
    <property type="entry name" value="GDSL"/>
</dbReference>
<comment type="similarity">
    <text evidence="1">Belongs to the 'GDSL' lipolytic enzyme family.</text>
</comment>
<dbReference type="PANTHER" id="PTHR45648">
    <property type="entry name" value="GDSL LIPASE/ACYLHYDROLASE FAMILY PROTEIN (AFU_ORTHOLOGUE AFUA_4G14700)"/>
    <property type="match status" value="1"/>
</dbReference>
<dbReference type="InterPro" id="IPR036514">
    <property type="entry name" value="SGNH_hydro_sf"/>
</dbReference>
<accession>A0A565CQP4</accession>
<gene>
    <name evidence="6" type="ORF">ANE_LOCUS26497</name>
</gene>
<feature type="chain" id="PRO_5021772596" description="SGNH hydrolase-type esterase domain-containing protein" evidence="5">
    <location>
        <begin position="22"/>
        <end position="373"/>
    </location>
</feature>
<protein>
    <recommendedName>
        <fullName evidence="8">SGNH hydrolase-type esterase domain-containing protein</fullName>
    </recommendedName>
</protein>
<keyword evidence="7" id="KW-1185">Reference proteome</keyword>
<organism evidence="6 7">
    <name type="scientific">Arabis nemorensis</name>
    <dbReference type="NCBI Taxonomy" id="586526"/>
    <lineage>
        <taxon>Eukaryota</taxon>
        <taxon>Viridiplantae</taxon>
        <taxon>Streptophyta</taxon>
        <taxon>Embryophyta</taxon>
        <taxon>Tracheophyta</taxon>
        <taxon>Spermatophyta</taxon>
        <taxon>Magnoliopsida</taxon>
        <taxon>eudicotyledons</taxon>
        <taxon>Gunneridae</taxon>
        <taxon>Pentapetalae</taxon>
        <taxon>rosids</taxon>
        <taxon>malvids</taxon>
        <taxon>Brassicales</taxon>
        <taxon>Brassicaceae</taxon>
        <taxon>Arabideae</taxon>
        <taxon>Arabis</taxon>
    </lineage>
</organism>
<dbReference type="InterPro" id="IPR051058">
    <property type="entry name" value="GDSL_Est/Lipase"/>
</dbReference>
<evidence type="ECO:0000256" key="3">
    <source>
        <dbReference type="ARBA" id="ARBA00022963"/>
    </source>
</evidence>
<keyword evidence="4" id="KW-0443">Lipid metabolism</keyword>
<dbReference type="Pfam" id="PF00657">
    <property type="entry name" value="Lipase_GDSL"/>
    <property type="match status" value="1"/>
</dbReference>
<feature type="signal peptide" evidence="5">
    <location>
        <begin position="1"/>
        <end position="21"/>
    </location>
</feature>
<sequence length="373" mass="41055">MPAKNTPFLTVFLLFVGLLRFDSIPCLEAGTLASIPGVYVFGDSLVDAGNNNYLPFSLRKAAYPPNGIDFPNKIPTGRFCNGKNAADIIAEKFGLPLPLPYLSPFLSSNAREAAAMTGVNFASAGAGIFNSNDQITGQAIPLPQQLKNWISIHEELTKKLGPSEAKTHLSKSLFVIVIGSNDVLDYYRSLELQQKSSPQQYMQSVADSFKEQLKKIHETGAARLLIVGLAQLGCAPEKREKNSTIHECNEQANMFASVYNEALLKTLQQLKEELQGSMTYSYFDLFNSIRDINSNPARYGLTDATSACCGLGKLNSDIPCLPIARYCSDRTKYLFWDFYGHPTEAGSRAIVDLMFADDPQYMFPLTLSQLVSP</sequence>
<name>A0A565CQP4_9BRAS</name>
<keyword evidence="5" id="KW-0732">Signal</keyword>
<dbReference type="EMBL" id="CABITT030000008">
    <property type="protein sequence ID" value="VVB16053.1"/>
    <property type="molecule type" value="Genomic_DNA"/>
</dbReference>
<dbReference type="AlphaFoldDB" id="A0A565CQP4"/>
<dbReference type="GO" id="GO:0016298">
    <property type="term" value="F:lipase activity"/>
    <property type="evidence" value="ECO:0007669"/>
    <property type="project" value="InterPro"/>
</dbReference>
<comment type="caution">
    <text evidence="6">The sequence shown here is derived from an EMBL/GenBank/DDBJ whole genome shotgun (WGS) entry which is preliminary data.</text>
</comment>
<keyword evidence="2" id="KW-0378">Hydrolase</keyword>
<dbReference type="GO" id="GO:0016042">
    <property type="term" value="P:lipid catabolic process"/>
    <property type="evidence" value="ECO:0007669"/>
    <property type="project" value="UniProtKB-KW"/>
</dbReference>
<reference evidence="6" key="1">
    <citation type="submission" date="2019-07" db="EMBL/GenBank/DDBJ databases">
        <authorList>
            <person name="Dittberner H."/>
        </authorList>
    </citation>
    <scope>NUCLEOTIDE SEQUENCE [LARGE SCALE GENOMIC DNA]</scope>
</reference>
<keyword evidence="3" id="KW-0442">Lipid degradation</keyword>
<evidence type="ECO:0008006" key="8">
    <source>
        <dbReference type="Google" id="ProtNLM"/>
    </source>
</evidence>
<dbReference type="PANTHER" id="PTHR45648:SF122">
    <property type="match status" value="1"/>
</dbReference>
<evidence type="ECO:0000256" key="4">
    <source>
        <dbReference type="ARBA" id="ARBA00023098"/>
    </source>
</evidence>
<dbReference type="OrthoDB" id="1600564at2759"/>
<dbReference type="Proteomes" id="UP000489600">
    <property type="component" value="Unassembled WGS sequence"/>
</dbReference>
<dbReference type="PROSITE" id="PS01098">
    <property type="entry name" value="LIPASE_GDSL_SER"/>
    <property type="match status" value="1"/>
</dbReference>